<dbReference type="SUPFAM" id="SSF56925">
    <property type="entry name" value="OMPA-like"/>
    <property type="match status" value="1"/>
</dbReference>
<reference evidence="1" key="1">
    <citation type="submission" date="2023-10" db="EMBL/GenBank/DDBJ databases">
        <title>First insite into the whole-genome sequence variations in clarithromycin resistant Helicobacter pylori clinical isolates in Russia.</title>
        <authorList>
            <person name="Starkova D.A."/>
            <person name="Svarval A.V."/>
            <person name="Polev D.E."/>
            <person name="Saitova A.T."/>
            <person name="Gladyshev N.S."/>
            <person name="Egorova S.A."/>
        </authorList>
    </citation>
    <scope>NUCLEOTIDE SEQUENCE</scope>
    <source>
        <strain evidence="1">HP290</strain>
    </source>
</reference>
<dbReference type="Proteomes" id="UP001294612">
    <property type="component" value="Unassembled WGS sequence"/>
</dbReference>
<comment type="caution">
    <text evidence="1">The sequence shown here is derived from an EMBL/GenBank/DDBJ whole genome shotgun (WGS) entry which is preliminary data.</text>
</comment>
<sequence>MKKIVFILALWVGLLGAFEPKKSHIYFGAMVGLAPIKITPKPASDSSYTAFLWGAKGGYQFAFFKALALRGEFSYLMAIKPTALHTINTSLLSLNIDVLSDFYTYKKYSFGVYGGLGIGYFYQSNHLGMKNSSFMGYNGLFNVGLGSTIDRHHRIELGAKIPFSKTRNSFKNLYFLESVFIHASYSYAF</sequence>
<dbReference type="AlphaFoldDB" id="A0A024C094"/>
<protein>
    <submittedName>
        <fullName evidence="1">Outer membrane beta-barrel protein</fullName>
    </submittedName>
</protein>
<evidence type="ECO:0000313" key="1">
    <source>
        <dbReference type="EMBL" id="MDZ7551149.1"/>
    </source>
</evidence>
<organism evidence="1 2">
    <name type="scientific">Helicobacter pylori</name>
    <name type="common">Campylobacter pylori</name>
    <dbReference type="NCBI Taxonomy" id="210"/>
    <lineage>
        <taxon>Bacteria</taxon>
        <taxon>Pseudomonadati</taxon>
        <taxon>Campylobacterota</taxon>
        <taxon>Epsilonproteobacteria</taxon>
        <taxon>Campylobacterales</taxon>
        <taxon>Helicobacteraceae</taxon>
        <taxon>Helicobacter</taxon>
    </lineage>
</organism>
<accession>A0A024C094</accession>
<gene>
    <name evidence="1" type="ORF">RGC63_05500</name>
</gene>
<dbReference type="Pfam" id="PF01856">
    <property type="entry name" value="HP_OMP"/>
    <property type="match status" value="1"/>
</dbReference>
<dbReference type="RefSeq" id="WP_038417521.1">
    <property type="nucleotide sequence ID" value="NZ_BSLQ01000004.1"/>
</dbReference>
<dbReference type="Gene3D" id="2.40.160.20">
    <property type="match status" value="1"/>
</dbReference>
<evidence type="ECO:0000313" key="2">
    <source>
        <dbReference type="Proteomes" id="UP001294612"/>
    </source>
</evidence>
<dbReference type="EMBL" id="JAXMRN010000019">
    <property type="protein sequence ID" value="MDZ7551149.1"/>
    <property type="molecule type" value="Genomic_DNA"/>
</dbReference>
<name>A0A024C094_HELPX</name>
<dbReference type="InterPro" id="IPR011250">
    <property type="entry name" value="OMP/PagP_B-barrel"/>
</dbReference>
<proteinExistence type="predicted"/>
<dbReference type="InterPro" id="IPR002718">
    <property type="entry name" value="OMP_Helicobacter"/>
</dbReference>